<gene>
    <name evidence="3" type="ORF">NYP18_09240</name>
</gene>
<proteinExistence type="predicted"/>
<dbReference type="Proteomes" id="UP001205965">
    <property type="component" value="Unassembled WGS sequence"/>
</dbReference>
<feature type="compositionally biased region" description="Basic and acidic residues" evidence="2">
    <location>
        <begin position="116"/>
        <end position="136"/>
    </location>
</feature>
<comment type="caution">
    <text evidence="3">The sequence shown here is derived from an EMBL/GenBank/DDBJ whole genome shotgun (WGS) entry which is preliminary data.</text>
</comment>
<name>A0ABT2FX81_9CORY</name>
<dbReference type="EMBL" id="JANWTC010000006">
    <property type="protein sequence ID" value="MCS5479843.1"/>
    <property type="molecule type" value="Genomic_DNA"/>
</dbReference>
<dbReference type="RefSeq" id="WP_259427914.1">
    <property type="nucleotide sequence ID" value="NZ_JANWTC010000006.1"/>
</dbReference>
<accession>A0ABT2FX81</accession>
<organism evidence="3 4">
    <name type="scientific">Corynebacterium lemuris</name>
    <dbReference type="NCBI Taxonomy" id="1859292"/>
    <lineage>
        <taxon>Bacteria</taxon>
        <taxon>Bacillati</taxon>
        <taxon>Actinomycetota</taxon>
        <taxon>Actinomycetes</taxon>
        <taxon>Mycobacteriales</taxon>
        <taxon>Corynebacteriaceae</taxon>
        <taxon>Corynebacterium</taxon>
    </lineage>
</organism>
<feature type="region of interest" description="Disordered" evidence="2">
    <location>
        <begin position="115"/>
        <end position="138"/>
    </location>
</feature>
<keyword evidence="1" id="KW-0175">Coiled coil</keyword>
<sequence>MTILTGKLTSIGGQPWGGPGHFVVIFSRLTRPGPNSTVILELRDRIPMPTTQNGEFNSPDMDPGPIRVELEGGELHGQAWDLILPEPPPEEEPAELATLINTQFEWTPGFVSRTESAARRAEEARGEAEGFRDESAGHAATTGADALAAHLAAMSAEQDAEQTGDDRQAVADDRVWVAGARSDVSEMSAATIAAAHFVVDQTENMERAEAAAETAEQARDDVVTATESTAWDGDRLTILGKQSAPLTGPPGDEGPVATVEAQEVQPDRSIQLTMSDGTVVVIPPAQDGITPALTAGTATTLPAGSAPTVEVTGPAEAPVISLGVPLPTRTSRILIHSGTGDPTLANFPDAQVGDLIERLSDGQRWKVEAS</sequence>
<evidence type="ECO:0000313" key="3">
    <source>
        <dbReference type="EMBL" id="MCS5479843.1"/>
    </source>
</evidence>
<reference evidence="3 4" key="1">
    <citation type="submission" date="2022-08" db="EMBL/GenBank/DDBJ databases">
        <title>YIM 101645 draft genome.</title>
        <authorList>
            <person name="Chen X."/>
        </authorList>
    </citation>
    <scope>NUCLEOTIDE SEQUENCE [LARGE SCALE GENOMIC DNA]</scope>
    <source>
        <strain evidence="3 4">YIM 101645</strain>
    </source>
</reference>
<feature type="coiled-coil region" evidence="1">
    <location>
        <begin position="198"/>
        <end position="225"/>
    </location>
</feature>
<evidence type="ECO:0000256" key="2">
    <source>
        <dbReference type="SAM" id="MobiDB-lite"/>
    </source>
</evidence>
<evidence type="ECO:0000313" key="4">
    <source>
        <dbReference type="Proteomes" id="UP001205965"/>
    </source>
</evidence>
<evidence type="ECO:0000256" key="1">
    <source>
        <dbReference type="SAM" id="Coils"/>
    </source>
</evidence>
<protein>
    <submittedName>
        <fullName evidence="3">Uncharacterized protein</fullName>
    </submittedName>
</protein>
<keyword evidence="4" id="KW-1185">Reference proteome</keyword>